<gene>
    <name evidence="2" type="ORF">DFR47_11520</name>
</gene>
<name>A0A366DHV5_9HYPH</name>
<proteinExistence type="predicted"/>
<dbReference type="GO" id="GO:0016758">
    <property type="term" value="F:hexosyltransferase activity"/>
    <property type="evidence" value="ECO:0007669"/>
    <property type="project" value="UniProtKB-ARBA"/>
</dbReference>
<dbReference type="InterPro" id="IPR029044">
    <property type="entry name" value="Nucleotide-diphossugar_trans"/>
</dbReference>
<feature type="domain" description="Glycosyltransferase 2-like" evidence="1">
    <location>
        <begin position="12"/>
        <end position="140"/>
    </location>
</feature>
<keyword evidence="2" id="KW-0808">Transferase</keyword>
<evidence type="ECO:0000313" key="3">
    <source>
        <dbReference type="Proteomes" id="UP000252893"/>
    </source>
</evidence>
<dbReference type="Gene3D" id="3.90.550.10">
    <property type="entry name" value="Spore Coat Polysaccharide Biosynthesis Protein SpsA, Chain A"/>
    <property type="match status" value="1"/>
</dbReference>
<evidence type="ECO:0000259" key="1">
    <source>
        <dbReference type="Pfam" id="PF00535"/>
    </source>
</evidence>
<dbReference type="PANTHER" id="PTHR22916">
    <property type="entry name" value="GLYCOSYLTRANSFERASE"/>
    <property type="match status" value="1"/>
</dbReference>
<accession>A0A366DHV5</accession>
<dbReference type="SUPFAM" id="SSF53448">
    <property type="entry name" value="Nucleotide-diphospho-sugar transferases"/>
    <property type="match status" value="1"/>
</dbReference>
<dbReference type="PANTHER" id="PTHR22916:SF3">
    <property type="entry name" value="UDP-GLCNAC:BETAGAL BETA-1,3-N-ACETYLGLUCOSAMINYLTRANSFERASE-LIKE PROTEIN 1"/>
    <property type="match status" value="1"/>
</dbReference>
<comment type="caution">
    <text evidence="2">The sequence shown here is derived from an EMBL/GenBank/DDBJ whole genome shotgun (WGS) entry which is preliminary data.</text>
</comment>
<dbReference type="InterPro" id="IPR001173">
    <property type="entry name" value="Glyco_trans_2-like"/>
</dbReference>
<dbReference type="EMBL" id="QNRH01000015">
    <property type="protein sequence ID" value="RBO89653.1"/>
    <property type="molecule type" value="Genomic_DNA"/>
</dbReference>
<protein>
    <submittedName>
        <fullName evidence="2">Glycosyl transferase family 2</fullName>
    </submittedName>
</protein>
<dbReference type="Pfam" id="PF00535">
    <property type="entry name" value="Glycos_transf_2"/>
    <property type="match status" value="1"/>
</dbReference>
<evidence type="ECO:0000313" key="2">
    <source>
        <dbReference type="EMBL" id="RBO89653.1"/>
    </source>
</evidence>
<sequence>MPKDCAKNIKLSILIPAYNVEKYIEECLNSVNLQITDDCEVILYDDSSTDETLSLIEKHPITENKNFKLIKGDVNKGLSYARNTLKSLSSGDYIWFLDSDDIILNGSVEKIFFTFNSHDVDMILFNCLRWFELLSTDGTPIGYEVKTYHKPAGYYSTDSASIFCDILKNGNLHVPLKIFHKNLFIEGTEFPVGRIFEDINITPLLASLSKK</sequence>
<reference evidence="2 3" key="1">
    <citation type="submission" date="2018-06" db="EMBL/GenBank/DDBJ databases">
        <title>Genomic Encyclopedia of Type Strains, Phase IV (KMG-IV): sequencing the most valuable type-strain genomes for metagenomic binning, comparative biology and taxonomic classification.</title>
        <authorList>
            <person name="Goeker M."/>
        </authorList>
    </citation>
    <scope>NUCLEOTIDE SEQUENCE [LARGE SCALE GENOMIC DNA]</scope>
    <source>
        <strain evidence="2 3">DSM 25619</strain>
    </source>
</reference>
<dbReference type="CDD" id="cd00761">
    <property type="entry name" value="Glyco_tranf_GTA_type"/>
    <property type="match status" value="1"/>
</dbReference>
<dbReference type="AlphaFoldDB" id="A0A366DHV5"/>
<dbReference type="Proteomes" id="UP000252893">
    <property type="component" value="Unassembled WGS sequence"/>
</dbReference>
<organism evidence="2 3">
    <name type="scientific">Pseudochrobactrum asaccharolyticum</name>
    <dbReference type="NCBI Taxonomy" id="354351"/>
    <lineage>
        <taxon>Bacteria</taxon>
        <taxon>Pseudomonadati</taxon>
        <taxon>Pseudomonadota</taxon>
        <taxon>Alphaproteobacteria</taxon>
        <taxon>Hyphomicrobiales</taxon>
        <taxon>Brucellaceae</taxon>
        <taxon>Pseudochrobactrum</taxon>
    </lineage>
</organism>
<keyword evidence="3" id="KW-1185">Reference proteome</keyword>
<dbReference type="RefSeq" id="WP_170137586.1">
    <property type="nucleotide sequence ID" value="NZ_JBHEEG010000015.1"/>
</dbReference>